<feature type="transmembrane region" description="Helical" evidence="10">
    <location>
        <begin position="155"/>
        <end position="174"/>
    </location>
</feature>
<comment type="caution">
    <text evidence="13">The sequence shown here is derived from an EMBL/GenBank/DDBJ whole genome shotgun (WGS) entry which is preliminary data.</text>
</comment>
<dbReference type="InterPro" id="IPR003439">
    <property type="entry name" value="ABC_transporter-like_ATP-bd"/>
</dbReference>
<dbReference type="CDD" id="cd03253">
    <property type="entry name" value="ABCC_ATM1_transporter"/>
    <property type="match status" value="1"/>
</dbReference>
<dbReference type="InterPro" id="IPR017871">
    <property type="entry name" value="ABC_transporter-like_CS"/>
</dbReference>
<name>D4DFW5_TRIVH</name>
<dbReference type="EMBL" id="ACYE01000344">
    <property type="protein sequence ID" value="EFE39246.1"/>
    <property type="molecule type" value="Genomic_DNA"/>
</dbReference>
<dbReference type="GO" id="GO:0000041">
    <property type="term" value="P:transition metal ion transport"/>
    <property type="evidence" value="ECO:0007669"/>
    <property type="project" value="UniProtKB-ARBA"/>
</dbReference>
<feature type="transmembrane region" description="Helical" evidence="10">
    <location>
        <begin position="267"/>
        <end position="290"/>
    </location>
</feature>
<dbReference type="InterPro" id="IPR036640">
    <property type="entry name" value="ABC1_TM_sf"/>
</dbReference>
<keyword evidence="4 10" id="KW-0812">Transmembrane</keyword>
<evidence type="ECO:0000256" key="1">
    <source>
        <dbReference type="ARBA" id="ARBA00004141"/>
    </source>
</evidence>
<dbReference type="PROSITE" id="PS50893">
    <property type="entry name" value="ABC_TRANSPORTER_2"/>
    <property type="match status" value="1"/>
</dbReference>
<dbReference type="AlphaFoldDB" id="D4DFW5"/>
<protein>
    <submittedName>
        <fullName evidence="13">ABC multidrug transporter, putative</fullName>
    </submittedName>
</protein>
<dbReference type="CDD" id="cd18583">
    <property type="entry name" value="ABC_6TM_HMT1"/>
    <property type="match status" value="1"/>
</dbReference>
<keyword evidence="8 10" id="KW-0472">Membrane</keyword>
<dbReference type="PROSITE" id="PS50929">
    <property type="entry name" value="ABC_TM1F"/>
    <property type="match status" value="1"/>
</dbReference>
<evidence type="ECO:0000256" key="6">
    <source>
        <dbReference type="ARBA" id="ARBA00022840"/>
    </source>
</evidence>
<evidence type="ECO:0000256" key="5">
    <source>
        <dbReference type="ARBA" id="ARBA00022741"/>
    </source>
</evidence>
<feature type="transmembrane region" description="Helical" evidence="10">
    <location>
        <begin position="427"/>
        <end position="446"/>
    </location>
</feature>
<evidence type="ECO:0000259" key="12">
    <source>
        <dbReference type="PROSITE" id="PS50929"/>
    </source>
</evidence>
<reference evidence="14" key="1">
    <citation type="journal article" date="2011" name="Genome Biol.">
        <title>Comparative and functional genomics provide insights into the pathogenicity of dermatophytic fungi.</title>
        <authorList>
            <person name="Burmester A."/>
            <person name="Shelest E."/>
            <person name="Gloeckner G."/>
            <person name="Heddergott C."/>
            <person name="Schindler S."/>
            <person name="Staib P."/>
            <person name="Heidel A."/>
            <person name="Felder M."/>
            <person name="Petzold A."/>
            <person name="Szafranski K."/>
            <person name="Feuermann M."/>
            <person name="Pedruzzi I."/>
            <person name="Priebe S."/>
            <person name="Groth M."/>
            <person name="Winkler R."/>
            <person name="Li W."/>
            <person name="Kniemeyer O."/>
            <person name="Schroeckh V."/>
            <person name="Hertweck C."/>
            <person name="Hube B."/>
            <person name="White T.C."/>
            <person name="Platzer M."/>
            <person name="Guthke R."/>
            <person name="Heitman J."/>
            <person name="Woestemeyer J."/>
            <person name="Zipfel P.F."/>
            <person name="Monod M."/>
            <person name="Brakhage A.A."/>
        </authorList>
    </citation>
    <scope>NUCLEOTIDE SEQUENCE [LARGE SCALE GENOMIC DNA]</scope>
    <source>
        <strain evidence="14">HKI 0517</strain>
    </source>
</reference>
<evidence type="ECO:0000256" key="10">
    <source>
        <dbReference type="SAM" id="Phobius"/>
    </source>
</evidence>
<dbReference type="Gene3D" id="3.40.50.300">
    <property type="entry name" value="P-loop containing nucleotide triphosphate hydrolases"/>
    <property type="match status" value="1"/>
</dbReference>
<dbReference type="HOGENOM" id="CLU_000604_6_5_1"/>
<evidence type="ECO:0000256" key="7">
    <source>
        <dbReference type="ARBA" id="ARBA00022989"/>
    </source>
</evidence>
<dbReference type="Pfam" id="PF00005">
    <property type="entry name" value="ABC_tran"/>
    <property type="match status" value="1"/>
</dbReference>
<evidence type="ECO:0000256" key="4">
    <source>
        <dbReference type="ARBA" id="ARBA00022692"/>
    </source>
</evidence>
<dbReference type="PROSITE" id="PS00211">
    <property type="entry name" value="ABC_TRANSPORTER_1"/>
    <property type="match status" value="1"/>
</dbReference>
<feature type="domain" description="ABC transporter" evidence="11">
    <location>
        <begin position="470"/>
        <end position="704"/>
    </location>
</feature>
<dbReference type="PANTHER" id="PTHR24221:SF651">
    <property type="entry name" value="HEAVY METAL TOLERANCE PROTEIN"/>
    <property type="match status" value="1"/>
</dbReference>
<dbReference type="PANTHER" id="PTHR24221">
    <property type="entry name" value="ATP-BINDING CASSETTE SUB-FAMILY B"/>
    <property type="match status" value="1"/>
</dbReference>
<feature type="domain" description="ABC transmembrane type-1" evidence="12">
    <location>
        <begin position="158"/>
        <end position="419"/>
    </location>
</feature>
<evidence type="ECO:0000313" key="14">
    <source>
        <dbReference type="Proteomes" id="UP000008383"/>
    </source>
</evidence>
<evidence type="ECO:0000313" key="13">
    <source>
        <dbReference type="EMBL" id="EFE39246.1"/>
    </source>
</evidence>
<comment type="subcellular location">
    <subcellularLocation>
        <location evidence="1">Membrane</location>
        <topology evidence="1">Multi-pass membrane protein</topology>
    </subcellularLocation>
</comment>
<feature type="transmembrane region" description="Helical" evidence="10">
    <location>
        <begin position="366"/>
        <end position="384"/>
    </location>
</feature>
<dbReference type="InterPro" id="IPR039421">
    <property type="entry name" value="Type_1_exporter"/>
</dbReference>
<dbReference type="SUPFAM" id="SSF90123">
    <property type="entry name" value="ABC transporter transmembrane region"/>
    <property type="match status" value="1"/>
</dbReference>
<dbReference type="InterPro" id="IPR003593">
    <property type="entry name" value="AAA+_ATPase"/>
</dbReference>
<dbReference type="SMART" id="SM00382">
    <property type="entry name" value="AAA"/>
    <property type="match status" value="1"/>
</dbReference>
<organism evidence="13 14">
    <name type="scientific">Trichophyton verrucosum (strain HKI 0517)</name>
    <dbReference type="NCBI Taxonomy" id="663202"/>
    <lineage>
        <taxon>Eukaryota</taxon>
        <taxon>Fungi</taxon>
        <taxon>Dikarya</taxon>
        <taxon>Ascomycota</taxon>
        <taxon>Pezizomycotina</taxon>
        <taxon>Eurotiomycetes</taxon>
        <taxon>Eurotiomycetidae</taxon>
        <taxon>Onygenales</taxon>
        <taxon>Arthrodermataceae</taxon>
        <taxon>Trichophyton</taxon>
    </lineage>
</organism>
<dbReference type="GeneID" id="9584621"/>
<evidence type="ECO:0000256" key="9">
    <source>
        <dbReference type="ARBA" id="ARBA00024363"/>
    </source>
</evidence>
<dbReference type="KEGG" id="tve:TRV_06068"/>
<dbReference type="GO" id="GO:0005524">
    <property type="term" value="F:ATP binding"/>
    <property type="evidence" value="ECO:0007669"/>
    <property type="project" value="UniProtKB-KW"/>
</dbReference>
<evidence type="ECO:0000256" key="2">
    <source>
        <dbReference type="ARBA" id="ARBA00007577"/>
    </source>
</evidence>
<comment type="similarity">
    <text evidence="2">Belongs to the ABC transporter superfamily. ABCB family. Multidrug resistance exporter (TC 3.A.1.201) subfamily.</text>
</comment>
<dbReference type="InterPro" id="IPR027417">
    <property type="entry name" value="P-loop_NTPase"/>
</dbReference>
<comment type="similarity">
    <text evidence="9">Belongs to the ABC transporter superfamily. ABCB family. Heavy Metal importer (TC 3.A.1.210) subfamily.</text>
</comment>
<keyword evidence="14" id="KW-1185">Reference proteome</keyword>
<keyword evidence="6" id="KW-0067">ATP-binding</keyword>
<evidence type="ECO:0000256" key="3">
    <source>
        <dbReference type="ARBA" id="ARBA00022448"/>
    </source>
</evidence>
<dbReference type="GO" id="GO:0016887">
    <property type="term" value="F:ATP hydrolysis activity"/>
    <property type="evidence" value="ECO:0007669"/>
    <property type="project" value="InterPro"/>
</dbReference>
<dbReference type="SUPFAM" id="SSF52540">
    <property type="entry name" value="P-loop containing nucleoside triphosphate hydrolases"/>
    <property type="match status" value="1"/>
</dbReference>
<proteinExistence type="inferred from homology"/>
<dbReference type="Pfam" id="PF00664">
    <property type="entry name" value="ABC_membrane"/>
    <property type="match status" value="1"/>
</dbReference>
<keyword evidence="5" id="KW-0547">Nucleotide-binding</keyword>
<feature type="transmembrane region" description="Helical" evidence="10">
    <location>
        <begin position="22"/>
        <end position="43"/>
    </location>
</feature>
<keyword evidence="7 10" id="KW-1133">Transmembrane helix</keyword>
<keyword evidence="3" id="KW-0813">Transport</keyword>
<sequence>MFLVAGLLPDPDEPFSPSLSHAHAWILAAVTEALQIAMFCFQFGKDPINSGMESVQLGLLMLRMGFFVAMAAIYLQPMYAWSHIKLGETDPLLGEIAAKPVRDAQHGGWLDYVVGFSTLFPYLWSVIPNPPNISHFPHHANGNIYRPSDSRRLQLRAVFCFFLLILQRIVNIMVPRQLGFVVASLGSGTIPYKQLAIYLVLRGLQGQQGVIGSIRALLWISVSQSTYRRLTSSAFEHVLSLSLEFHLGKRIGEVMSALSKGSALNTFLDGLIFQLFPMVADLWIAALYFLIEFGAFYALIVISVTWLYLFVTIYMAKYRGRARREMVNREREMEAANRFNGLIKSFQGAEYFVFFSLNMLNATQNLLFTAGVAIVCLLCAYQISADMQKVSMFVTLITYLAQLQAPLNFFGSFYTQVQNNLIDAERMLALVSLVMTAETVLMLTAIQFKEKPLIQDGDNAMPLNYCKGKVEFKNINFAYDGRRPALRDVSFVVEPGTSTAIVGESGSGKSTILKLLFRFYDVAGGSVQVDGMDVRDMTIASLRSHLGVVPQDAILFNDTVLYNLLYARPEATMEQVYEACRAASIHDRIMSFPDGYETKVGERGLRLSGGEKQRITIARTFLRSPQILLLDEATASLDSQTERQIQGALEKIAKGRTSITIAHRLSTITKADQIIVLHQGRVVEKGTHTELLSANGMYSQMWEKQTKAKVKADNENDGNLLISPE</sequence>
<evidence type="ECO:0000259" key="11">
    <source>
        <dbReference type="PROSITE" id="PS50893"/>
    </source>
</evidence>
<dbReference type="FunFam" id="3.40.50.300:FF:000186">
    <property type="entry name" value="ATP-binding cassette sub-family B member 7, mitochondrial"/>
    <property type="match status" value="1"/>
</dbReference>
<accession>D4DFW5</accession>
<dbReference type="Gene3D" id="1.20.1560.10">
    <property type="entry name" value="ABC transporter type 1, transmembrane domain"/>
    <property type="match status" value="1"/>
</dbReference>
<gene>
    <name evidence="13" type="ORF">TRV_06068</name>
</gene>
<feature type="transmembrane region" description="Helical" evidence="10">
    <location>
        <begin position="390"/>
        <end position="415"/>
    </location>
</feature>
<dbReference type="GO" id="GO:0140359">
    <property type="term" value="F:ABC-type transporter activity"/>
    <property type="evidence" value="ECO:0007669"/>
    <property type="project" value="InterPro"/>
</dbReference>
<dbReference type="OrthoDB" id="6500128at2759"/>
<evidence type="ECO:0000256" key="8">
    <source>
        <dbReference type="ARBA" id="ARBA00023136"/>
    </source>
</evidence>
<feature type="transmembrane region" description="Helical" evidence="10">
    <location>
        <begin position="55"/>
        <end position="75"/>
    </location>
</feature>
<dbReference type="RefSeq" id="XP_003019870.1">
    <property type="nucleotide sequence ID" value="XM_003019824.1"/>
</dbReference>
<feature type="transmembrane region" description="Helical" evidence="10">
    <location>
        <begin position="296"/>
        <end position="316"/>
    </location>
</feature>
<dbReference type="GO" id="GO:0005774">
    <property type="term" value="C:vacuolar membrane"/>
    <property type="evidence" value="ECO:0007669"/>
    <property type="project" value="TreeGrafter"/>
</dbReference>
<dbReference type="InterPro" id="IPR011527">
    <property type="entry name" value="ABC1_TM_dom"/>
</dbReference>
<dbReference type="Proteomes" id="UP000008383">
    <property type="component" value="Unassembled WGS sequence"/>
</dbReference>